<protein>
    <submittedName>
        <fullName evidence="2">HDOD domain-containing protein</fullName>
    </submittedName>
</protein>
<dbReference type="Proteomes" id="UP000235015">
    <property type="component" value="Unassembled WGS sequence"/>
</dbReference>
<dbReference type="STRING" id="1111735.GCA_000428045_01263"/>
<evidence type="ECO:0000313" key="2">
    <source>
        <dbReference type="EMBL" id="PLX59551.1"/>
    </source>
</evidence>
<feature type="domain" description="HDOD" evidence="1">
    <location>
        <begin position="28"/>
        <end position="228"/>
    </location>
</feature>
<comment type="caution">
    <text evidence="2">The sequence shown here is derived from an EMBL/GenBank/DDBJ whole genome shotgun (WGS) entry which is preliminary data.</text>
</comment>
<evidence type="ECO:0000259" key="1">
    <source>
        <dbReference type="PROSITE" id="PS51833"/>
    </source>
</evidence>
<sequence length="298" mass="32515">MTNKNGKICVMQADRESAVREILQVKHLPPLSTTAAKLLEAISDDEIDLKALAAIIEMDPGLAARIVGLANSAYFAQPSPVYSVEEAIIRVLGLNMVKSLALGISVAGAFNLEKCPVFDLPGYWYKALACGQLVRSLAVMVPLARRPDPAALYLGGLFHNLGALLLAHVLGEAYAGALSRAVQEPAERLLDIERERLGIDHREAGAWLAERWHLPAAIVAMMGQLGDGDYSGTYQTEVDLLNCAVERMSAVRAGEAYALSECRWLNRIDGLERQRILRIEETFLGQLDDLELVARQLA</sequence>
<dbReference type="InterPro" id="IPR052340">
    <property type="entry name" value="RNase_Y/CdgJ"/>
</dbReference>
<reference evidence="2 3" key="1">
    <citation type="submission" date="2017-11" db="EMBL/GenBank/DDBJ databases">
        <title>Genome-resolved metagenomics identifies genetic mobility, metabolic interactions, and unexpected diversity in perchlorate-reducing communities.</title>
        <authorList>
            <person name="Barnum T.P."/>
            <person name="Figueroa I.A."/>
            <person name="Carlstrom C.I."/>
            <person name="Lucas L.N."/>
            <person name="Engelbrektson A.L."/>
            <person name="Coates J.D."/>
        </authorList>
    </citation>
    <scope>NUCLEOTIDE SEQUENCE [LARGE SCALE GENOMIC DNA]</scope>
    <source>
        <strain evidence="2">BM301</strain>
    </source>
</reference>
<dbReference type="InterPro" id="IPR013976">
    <property type="entry name" value="HDOD"/>
</dbReference>
<name>A0A2N6CR51_9GAMM</name>
<dbReference type="SUPFAM" id="SSF109604">
    <property type="entry name" value="HD-domain/PDEase-like"/>
    <property type="match status" value="1"/>
</dbReference>
<dbReference type="PANTHER" id="PTHR33525">
    <property type="match status" value="1"/>
</dbReference>
<organism evidence="2 3">
    <name type="scientific">Sedimenticola selenatireducens</name>
    <dbReference type="NCBI Taxonomy" id="191960"/>
    <lineage>
        <taxon>Bacteria</taxon>
        <taxon>Pseudomonadati</taxon>
        <taxon>Pseudomonadota</taxon>
        <taxon>Gammaproteobacteria</taxon>
        <taxon>Chromatiales</taxon>
        <taxon>Sedimenticolaceae</taxon>
        <taxon>Sedimenticola</taxon>
    </lineage>
</organism>
<dbReference type="PROSITE" id="PS51833">
    <property type="entry name" value="HDOD"/>
    <property type="match status" value="1"/>
</dbReference>
<dbReference type="EMBL" id="PKUN01000031">
    <property type="protein sequence ID" value="PLX59551.1"/>
    <property type="molecule type" value="Genomic_DNA"/>
</dbReference>
<dbReference type="Gene3D" id="1.10.3210.10">
    <property type="entry name" value="Hypothetical protein af1432"/>
    <property type="match status" value="1"/>
</dbReference>
<dbReference type="AlphaFoldDB" id="A0A2N6CR51"/>
<dbReference type="PANTHER" id="PTHR33525:SF3">
    <property type="entry name" value="RIBONUCLEASE Y"/>
    <property type="match status" value="1"/>
</dbReference>
<accession>A0A2N6CR51</accession>
<gene>
    <name evidence="2" type="ORF">C0630_19155</name>
</gene>
<evidence type="ECO:0000313" key="3">
    <source>
        <dbReference type="Proteomes" id="UP000235015"/>
    </source>
</evidence>
<proteinExistence type="predicted"/>
<dbReference type="Pfam" id="PF08668">
    <property type="entry name" value="HDOD"/>
    <property type="match status" value="1"/>
</dbReference>